<keyword evidence="1" id="KW-1133">Transmembrane helix</keyword>
<feature type="transmembrane region" description="Helical" evidence="1">
    <location>
        <begin position="235"/>
        <end position="254"/>
    </location>
</feature>
<feature type="transmembrane region" description="Helical" evidence="1">
    <location>
        <begin position="274"/>
        <end position="299"/>
    </location>
</feature>
<dbReference type="Proteomes" id="UP001275084">
    <property type="component" value="Unassembled WGS sequence"/>
</dbReference>
<dbReference type="Pfam" id="PF20246">
    <property type="entry name" value="DUF6601"/>
    <property type="match status" value="1"/>
</dbReference>
<gene>
    <name evidence="2" type="ORF">B0T25DRAFT_493121</name>
</gene>
<proteinExistence type="predicted"/>
<reference evidence="2" key="2">
    <citation type="submission" date="2023-06" db="EMBL/GenBank/DDBJ databases">
        <authorList>
            <consortium name="Lawrence Berkeley National Laboratory"/>
            <person name="Haridas S."/>
            <person name="Hensen N."/>
            <person name="Bonometti L."/>
            <person name="Westerberg I."/>
            <person name="Brannstrom I.O."/>
            <person name="Guillou S."/>
            <person name="Cros-Aarteil S."/>
            <person name="Calhoun S."/>
            <person name="Kuo A."/>
            <person name="Mondo S."/>
            <person name="Pangilinan J."/>
            <person name="Riley R."/>
            <person name="Labutti K."/>
            <person name="Andreopoulos B."/>
            <person name="Lipzen A."/>
            <person name="Chen C."/>
            <person name="Yanf M."/>
            <person name="Daum C."/>
            <person name="Ng V."/>
            <person name="Clum A."/>
            <person name="Steindorff A."/>
            <person name="Ohm R."/>
            <person name="Martin F."/>
            <person name="Silar P."/>
            <person name="Natvig D."/>
            <person name="Lalanne C."/>
            <person name="Gautier V."/>
            <person name="Ament-Velasquez S.L."/>
            <person name="Kruys A."/>
            <person name="Hutchinson M.I."/>
            <person name="Powell A.J."/>
            <person name="Barry K."/>
            <person name="Miller A.N."/>
            <person name="Grigoriev I.V."/>
            <person name="Debuchy R."/>
            <person name="Gladieux P."/>
            <person name="Thoren M.H."/>
            <person name="Johannesson H."/>
        </authorList>
    </citation>
    <scope>NUCLEOTIDE SEQUENCE</scope>
    <source>
        <strain evidence="2">CBS 955.72</strain>
    </source>
</reference>
<accession>A0AAJ0MKZ7</accession>
<dbReference type="PANTHER" id="PTHR34414">
    <property type="entry name" value="HET DOMAIN-CONTAINING PROTEIN-RELATED"/>
    <property type="match status" value="1"/>
</dbReference>
<organism evidence="2 3">
    <name type="scientific">Lasiosphaeria hispida</name>
    <dbReference type="NCBI Taxonomy" id="260671"/>
    <lineage>
        <taxon>Eukaryota</taxon>
        <taxon>Fungi</taxon>
        <taxon>Dikarya</taxon>
        <taxon>Ascomycota</taxon>
        <taxon>Pezizomycotina</taxon>
        <taxon>Sordariomycetes</taxon>
        <taxon>Sordariomycetidae</taxon>
        <taxon>Sordariales</taxon>
        <taxon>Lasiosphaeriaceae</taxon>
        <taxon>Lasiosphaeria</taxon>
    </lineage>
</organism>
<dbReference type="AlphaFoldDB" id="A0AAJ0MKZ7"/>
<protein>
    <recommendedName>
        <fullName evidence="4">Subtilisin-like serine protease</fullName>
    </recommendedName>
</protein>
<dbReference type="InterPro" id="IPR046536">
    <property type="entry name" value="DUF6601"/>
</dbReference>
<keyword evidence="1" id="KW-0812">Transmembrane</keyword>
<evidence type="ECO:0000313" key="2">
    <source>
        <dbReference type="EMBL" id="KAK3364339.1"/>
    </source>
</evidence>
<comment type="caution">
    <text evidence="2">The sequence shown here is derived from an EMBL/GenBank/DDBJ whole genome shotgun (WGS) entry which is preliminary data.</text>
</comment>
<name>A0AAJ0MKZ7_9PEZI</name>
<keyword evidence="3" id="KW-1185">Reference proteome</keyword>
<dbReference type="PANTHER" id="PTHR34414:SF1">
    <property type="entry name" value="SUBTILISIN-LIKE SERINE PROTEASE"/>
    <property type="match status" value="1"/>
</dbReference>
<dbReference type="EMBL" id="JAUIQD010000001">
    <property type="protein sequence ID" value="KAK3364339.1"/>
    <property type="molecule type" value="Genomic_DNA"/>
</dbReference>
<reference evidence="2" key="1">
    <citation type="journal article" date="2023" name="Mol. Phylogenet. Evol.">
        <title>Genome-scale phylogeny and comparative genomics of the fungal order Sordariales.</title>
        <authorList>
            <person name="Hensen N."/>
            <person name="Bonometti L."/>
            <person name="Westerberg I."/>
            <person name="Brannstrom I.O."/>
            <person name="Guillou S."/>
            <person name="Cros-Aarteil S."/>
            <person name="Calhoun S."/>
            <person name="Haridas S."/>
            <person name="Kuo A."/>
            <person name="Mondo S."/>
            <person name="Pangilinan J."/>
            <person name="Riley R."/>
            <person name="LaButti K."/>
            <person name="Andreopoulos B."/>
            <person name="Lipzen A."/>
            <person name="Chen C."/>
            <person name="Yan M."/>
            <person name="Daum C."/>
            <person name="Ng V."/>
            <person name="Clum A."/>
            <person name="Steindorff A."/>
            <person name="Ohm R.A."/>
            <person name="Martin F."/>
            <person name="Silar P."/>
            <person name="Natvig D.O."/>
            <person name="Lalanne C."/>
            <person name="Gautier V."/>
            <person name="Ament-Velasquez S.L."/>
            <person name="Kruys A."/>
            <person name="Hutchinson M.I."/>
            <person name="Powell A.J."/>
            <person name="Barry K."/>
            <person name="Miller A.N."/>
            <person name="Grigoriev I.V."/>
            <person name="Debuchy R."/>
            <person name="Gladieux P."/>
            <person name="Hiltunen Thoren M."/>
            <person name="Johannesson H."/>
        </authorList>
    </citation>
    <scope>NUCLEOTIDE SEQUENCE</scope>
    <source>
        <strain evidence="2">CBS 955.72</strain>
    </source>
</reference>
<sequence length="320" mass="36185">MAAWDPPFDSKVLGHLDQAVQAVVASRAPSLLPASCRIRISGRQGGLNIAAASPACTEADLSVKRLNDIYDWLWLAGRPMPPRPLNYQQSASREIVLDERADMHLVWAVPRGIFLKPIPRYLLDHDFWRAHLADRKDCYKSALGFLLSYTALIQHESDFFIAKEKRLIPENMTWESWIGLVRQLLTNKDDNKIDIRYRYGELRLSRLNKVYWVRGFARGYCFPYQTYGEMFTANLGPVGVATVYIALVLTAMQLGLATPQLANDPMFQRASYGFVVFSILAPVGLVSAVAVIFLFFFFYNWIATVIFGRKVTRGGSIPVV</sequence>
<evidence type="ECO:0008006" key="4">
    <source>
        <dbReference type="Google" id="ProtNLM"/>
    </source>
</evidence>
<evidence type="ECO:0000313" key="3">
    <source>
        <dbReference type="Proteomes" id="UP001275084"/>
    </source>
</evidence>
<evidence type="ECO:0000256" key="1">
    <source>
        <dbReference type="SAM" id="Phobius"/>
    </source>
</evidence>
<keyword evidence="1" id="KW-0472">Membrane</keyword>